<proteinExistence type="predicted"/>
<keyword evidence="1" id="KW-0472">Membrane</keyword>
<dbReference type="AlphaFoldDB" id="A0A835ZRM8"/>
<keyword evidence="1" id="KW-1133">Transmembrane helix</keyword>
<protein>
    <submittedName>
        <fullName evidence="2">Uncharacterized protein</fullName>
    </submittedName>
</protein>
<dbReference type="EMBL" id="JAEMGP010000018">
    <property type="protein sequence ID" value="KAG5198014.1"/>
    <property type="molecule type" value="Genomic_DNA"/>
</dbReference>
<feature type="transmembrane region" description="Helical" evidence="1">
    <location>
        <begin position="54"/>
        <end position="77"/>
    </location>
</feature>
<accession>A0A835ZRM8</accession>
<dbReference type="GO" id="GO:0005911">
    <property type="term" value="C:cell-cell junction"/>
    <property type="evidence" value="ECO:0007669"/>
    <property type="project" value="TreeGrafter"/>
</dbReference>
<organism evidence="2 3">
    <name type="scientific">Ovis aries</name>
    <name type="common">Sheep</name>
    <dbReference type="NCBI Taxonomy" id="9940"/>
    <lineage>
        <taxon>Eukaryota</taxon>
        <taxon>Metazoa</taxon>
        <taxon>Chordata</taxon>
        <taxon>Craniata</taxon>
        <taxon>Vertebrata</taxon>
        <taxon>Euteleostomi</taxon>
        <taxon>Mammalia</taxon>
        <taxon>Eutheria</taxon>
        <taxon>Laurasiatheria</taxon>
        <taxon>Artiodactyla</taxon>
        <taxon>Ruminantia</taxon>
        <taxon>Pecora</taxon>
        <taxon>Bovidae</taxon>
        <taxon>Caprinae</taxon>
        <taxon>Ovis</taxon>
    </lineage>
</organism>
<evidence type="ECO:0000313" key="3">
    <source>
        <dbReference type="Proteomes" id="UP000664991"/>
    </source>
</evidence>
<sequence>MNGASPSLDLHPAVHHTALVWCVAVYSICFILGAVVLLLKLSGRECRRCIPYPIFQLALTLFSILLYISTVILWPLYQFNEEFRGQSQRSSVVSCSRELAYDMCL</sequence>
<reference evidence="2 3" key="1">
    <citation type="submission" date="2020-12" db="EMBL/GenBank/DDBJ databases">
        <title>De novo assembly of Tibetan sheep genome.</title>
        <authorList>
            <person name="Li X."/>
        </authorList>
    </citation>
    <scope>NUCLEOTIDE SEQUENCE [LARGE SCALE GENOMIC DNA]</scope>
    <source>
        <tissue evidence="2">Heart</tissue>
    </source>
</reference>
<dbReference type="GO" id="GO:0005886">
    <property type="term" value="C:plasma membrane"/>
    <property type="evidence" value="ECO:0007669"/>
    <property type="project" value="TreeGrafter"/>
</dbReference>
<dbReference type="PANTHER" id="PTHR17068:SF3">
    <property type="entry name" value="MYELOID-ASSOCIATED DIFFERENTIATION MARKER"/>
    <property type="match status" value="1"/>
</dbReference>
<name>A0A835ZRM8_SHEEP</name>
<dbReference type="InterPro" id="IPR047123">
    <property type="entry name" value="MYADM-like"/>
</dbReference>
<gene>
    <name evidence="2" type="ORF">JEQ12_007704</name>
</gene>
<dbReference type="Proteomes" id="UP000664991">
    <property type="component" value="Unassembled WGS sequence"/>
</dbReference>
<keyword evidence="1" id="KW-0812">Transmembrane</keyword>
<evidence type="ECO:0000313" key="2">
    <source>
        <dbReference type="EMBL" id="KAG5198014.1"/>
    </source>
</evidence>
<comment type="caution">
    <text evidence="2">The sequence shown here is derived from an EMBL/GenBank/DDBJ whole genome shotgun (WGS) entry which is preliminary data.</text>
</comment>
<feature type="transmembrane region" description="Helical" evidence="1">
    <location>
        <begin position="18"/>
        <end position="42"/>
    </location>
</feature>
<evidence type="ECO:0000256" key="1">
    <source>
        <dbReference type="SAM" id="Phobius"/>
    </source>
</evidence>
<dbReference type="PANTHER" id="PTHR17068">
    <property type="entry name" value="MYELOID-ASSOCIATED DIFFERENTIATION MARKER MYADM FAMILY MEMBER"/>
    <property type="match status" value="1"/>
</dbReference>